<keyword evidence="7" id="KW-1185">Reference proteome</keyword>
<keyword evidence="2" id="KW-0812">Transmembrane</keyword>
<dbReference type="InterPro" id="IPR007452">
    <property type="entry name" value="TamB_C"/>
</dbReference>
<evidence type="ECO:0000259" key="5">
    <source>
        <dbReference type="Pfam" id="PF04357"/>
    </source>
</evidence>
<dbReference type="EMBL" id="BANC01000095">
    <property type="protein sequence ID" value="GAN81505.1"/>
    <property type="molecule type" value="Genomic_DNA"/>
</dbReference>
<keyword evidence="4" id="KW-0472">Membrane</keyword>
<evidence type="ECO:0000256" key="3">
    <source>
        <dbReference type="ARBA" id="ARBA00022989"/>
    </source>
</evidence>
<gene>
    <name evidence="6" type="ORF">Aam_097_030</name>
</gene>
<organism evidence="6 7">
    <name type="scientific">Acidocella aminolytica 101 = DSM 11237</name>
    <dbReference type="NCBI Taxonomy" id="1120923"/>
    <lineage>
        <taxon>Bacteria</taxon>
        <taxon>Pseudomonadati</taxon>
        <taxon>Pseudomonadota</taxon>
        <taxon>Alphaproteobacteria</taxon>
        <taxon>Acetobacterales</taxon>
        <taxon>Acidocellaceae</taxon>
        <taxon>Acidocella</taxon>
    </lineage>
</organism>
<dbReference type="Proteomes" id="UP000032668">
    <property type="component" value="Unassembled WGS sequence"/>
</dbReference>
<dbReference type="STRING" id="1120923.SAMN02746095_01896"/>
<dbReference type="PANTHER" id="PTHR36985:SF1">
    <property type="entry name" value="TRANSLOCATION AND ASSEMBLY MODULE SUBUNIT TAMB"/>
    <property type="match status" value="1"/>
</dbReference>
<dbReference type="GO" id="GO:0009306">
    <property type="term" value="P:protein secretion"/>
    <property type="evidence" value="ECO:0007669"/>
    <property type="project" value="InterPro"/>
</dbReference>
<proteinExistence type="predicted"/>
<dbReference type="Pfam" id="PF04357">
    <property type="entry name" value="TamB"/>
    <property type="match status" value="1"/>
</dbReference>
<dbReference type="PANTHER" id="PTHR36985">
    <property type="entry name" value="TRANSLOCATION AND ASSEMBLY MODULE SUBUNIT TAMB"/>
    <property type="match status" value="1"/>
</dbReference>
<comment type="subcellular location">
    <subcellularLocation>
        <location evidence="1">Membrane</location>
        <topology evidence="1">Single-pass membrane protein</topology>
    </subcellularLocation>
</comment>
<dbReference type="GO" id="GO:0005886">
    <property type="term" value="C:plasma membrane"/>
    <property type="evidence" value="ECO:0007669"/>
    <property type="project" value="InterPro"/>
</dbReference>
<evidence type="ECO:0000256" key="2">
    <source>
        <dbReference type="ARBA" id="ARBA00022692"/>
    </source>
</evidence>
<comment type="caution">
    <text evidence="6">The sequence shown here is derived from an EMBL/GenBank/DDBJ whole genome shotgun (WGS) entry which is preliminary data.</text>
</comment>
<dbReference type="OrthoDB" id="7784409at2"/>
<keyword evidence="3" id="KW-1133">Transmembrane helix</keyword>
<sequence>MRWLKRILLGLLALLVLLLVLAAGLVVALNSEAGRQFALREINKYGADYIHLSGLGGHFPADIKLARFEVMDPKGAWLSGRQVELKWSPLALLRGNVSVLALTAQSIDMTRSPAYPAGKSKSSGKSSLPAWRLNLDKLEIGTLRIAPSLAGEAVALHVIGSTHLRDAQHGNITLDATTPDGKADYLLSATLDPRNVAMKLYVNEPPDGLIGHFSGPDVRLPLTMKVALSGPRDAANLNAALALGAAKLNMAGRLGLDPNHPFADVTLTVPALAPFGNLAKQSLIGETRLHLVVKQTGKKDGATLALKGHVELTQAPAGLDKLLSGRTDLSILASLQGKKVTLGQVALDGPQFSLNGHGTLDEKRIDLITDAKLDSLATLAPRLTGAVQLHSHVAGNPQDFTADADLTGNVTVPDVPSGAFKVTLHATHLPATPHGTLTGTGTLAGAPLMLDAAFSLDKTGAASVTLTKATWKSLDAVADLNLAAGAKLPTGTASLTLGALADFDVFTGTRMRGAAKADFAYQDDQALKLDVWAKDVVATPSVGAVNGTVSAEGKLDALAVQADATIARLISYPARLKLAGVVDAPARSAHVTRLDAVWHGLNARLRGPADIVTKPDITVRHLDLALDKASIALDGTLSPEMKVKATVRNLDLALAKLFEPSLDAAGIVNLTADVTGTPKAPGGTVTLNATGLRYISKSTEGLPAANLSGTAKLHGNSVDVNLAALAGQDLDLRARGTAPLTMTGPMKLAVSGRVNLPVLNPVLAKMNTKLSGLVTTDMQLAGTPQAPTGRITLRAQKLKDESGPAASLPPANINATAQLKGRSTGLNLSVKAGPNVNLTLNGTAPLNMTGPMDLTLAGHLNLKLLDPLLTASGNLVRGVVTTNMRVAGTPKAPRADGSMKLAKGMVQNIASGLNLTDISANIAAADKLITLQSLSATAGQGKITGHGTINLGNPTLPVNLALNADHATPIASDLLTETLNAALTLRGGLKSASTLGGSIHILKANINIPKSLPASVANLPIHDASTAPTAPKAAAPPAPPIHLALDVQAQNQIFIRGDGLFAELGGDLKLGGTAANPQPSGGFKLIRGNFSLAGKTLQFTSGSIAFNGGGFIPALDLEATTNTSDNGTATLIIGGTASKPKITLTSSPPLPSDEILAQLLFAQSAASLSPFQAASLAAALAQISGVGGGFSPLDSVRNALGLDQLSLGSSGSGAPSVEAGRYVAPGVYVGASQSTSGAGTKANVEINLYKGLKLQSSTGTDSTGQDSSSVGLSYQFNY</sequence>
<reference evidence="6 7" key="1">
    <citation type="submission" date="2012-11" db="EMBL/GenBank/DDBJ databases">
        <title>Whole genome sequence of Acidocella aminolytica 101 = DSM 11237.</title>
        <authorList>
            <person name="Azuma Y."/>
            <person name="Higashiura N."/>
            <person name="Hirakawa H."/>
            <person name="Matsushita K."/>
        </authorList>
    </citation>
    <scope>NUCLEOTIDE SEQUENCE [LARGE SCALE GENOMIC DNA]</scope>
    <source>
        <strain evidence="7">101 / DSM 11237</strain>
    </source>
</reference>
<evidence type="ECO:0000256" key="1">
    <source>
        <dbReference type="ARBA" id="ARBA00004167"/>
    </source>
</evidence>
<protein>
    <recommendedName>
        <fullName evidence="5">Translocation and assembly module TamB C-terminal domain-containing protein</fullName>
    </recommendedName>
</protein>
<dbReference type="RefSeq" id="WP_048879886.1">
    <property type="nucleotide sequence ID" value="NZ_BANC01000095.1"/>
</dbReference>
<name>A0A0D6PIA2_9PROT</name>
<accession>A0A0D6PIA2</accession>
<evidence type="ECO:0000313" key="7">
    <source>
        <dbReference type="Proteomes" id="UP000032668"/>
    </source>
</evidence>
<evidence type="ECO:0000313" key="6">
    <source>
        <dbReference type="EMBL" id="GAN81505.1"/>
    </source>
</evidence>
<dbReference type="AlphaFoldDB" id="A0A0D6PIA2"/>
<evidence type="ECO:0000256" key="4">
    <source>
        <dbReference type="ARBA" id="ARBA00023136"/>
    </source>
</evidence>
<feature type="domain" description="Translocation and assembly module TamB C-terminal" evidence="5">
    <location>
        <begin position="934"/>
        <end position="1278"/>
    </location>
</feature>